<dbReference type="AlphaFoldDB" id="A0A2S6IR97"/>
<feature type="transmembrane region" description="Helical" evidence="1">
    <location>
        <begin position="9"/>
        <end position="26"/>
    </location>
</feature>
<keyword evidence="1" id="KW-0472">Membrane</keyword>
<dbReference type="RefSeq" id="WP_104514295.1">
    <property type="nucleotide sequence ID" value="NZ_MQVW01000027.1"/>
</dbReference>
<protein>
    <submittedName>
        <fullName evidence="2">Lysophospholipase L1-like esterase</fullName>
    </submittedName>
</protein>
<proteinExistence type="predicted"/>
<keyword evidence="1" id="KW-1133">Transmembrane helix</keyword>
<keyword evidence="1" id="KW-0812">Transmembrane</keyword>
<dbReference type="Proteomes" id="UP000239002">
    <property type="component" value="Unassembled WGS sequence"/>
</dbReference>
<evidence type="ECO:0000313" key="3">
    <source>
        <dbReference type="Proteomes" id="UP000239002"/>
    </source>
</evidence>
<evidence type="ECO:0000256" key="1">
    <source>
        <dbReference type="SAM" id="Phobius"/>
    </source>
</evidence>
<dbReference type="Gene3D" id="2.60.120.1360">
    <property type="match status" value="1"/>
</dbReference>
<evidence type="ECO:0000313" key="2">
    <source>
        <dbReference type="EMBL" id="PPK96757.1"/>
    </source>
</evidence>
<dbReference type="InterPro" id="IPR036514">
    <property type="entry name" value="SGNH_hydro_sf"/>
</dbReference>
<reference evidence="2 3" key="1">
    <citation type="submission" date="2018-02" db="EMBL/GenBank/DDBJ databases">
        <title>Genomic Encyclopedia of Archaeal and Bacterial Type Strains, Phase II (KMG-II): from individual species to whole genera.</title>
        <authorList>
            <person name="Goeker M."/>
        </authorList>
    </citation>
    <scope>NUCLEOTIDE SEQUENCE [LARGE SCALE GENOMIC DNA]</scope>
    <source>
        <strain evidence="2 3">DSM 16809</strain>
    </source>
</reference>
<dbReference type="OrthoDB" id="9810515at2"/>
<comment type="caution">
    <text evidence="2">The sequence shown here is derived from an EMBL/GenBank/DDBJ whole genome shotgun (WGS) entry which is preliminary data.</text>
</comment>
<dbReference type="EMBL" id="PTJE01000001">
    <property type="protein sequence ID" value="PPK96757.1"/>
    <property type="molecule type" value="Genomic_DNA"/>
</dbReference>
<name>A0A2S6IR97_9FLAO</name>
<organism evidence="2 3">
    <name type="scientific">Nonlabens xylanidelens</name>
    <dbReference type="NCBI Taxonomy" id="191564"/>
    <lineage>
        <taxon>Bacteria</taxon>
        <taxon>Pseudomonadati</taxon>
        <taxon>Bacteroidota</taxon>
        <taxon>Flavobacteriia</taxon>
        <taxon>Flavobacteriales</taxon>
        <taxon>Flavobacteriaceae</taxon>
        <taxon>Nonlabens</taxon>
    </lineage>
</organism>
<keyword evidence="3" id="KW-1185">Reference proteome</keyword>
<dbReference type="SUPFAM" id="SSF52266">
    <property type="entry name" value="SGNH hydrolase"/>
    <property type="match status" value="1"/>
</dbReference>
<gene>
    <name evidence="2" type="ORF">LY01_00582</name>
</gene>
<sequence>MLFKDQKQFFYAFFIIAIGALLFYFTKPFLPSKIFTENSNSTNIVVDSLMLKAMEDVEQEPLTLDQDSINLTSPKIATDTVSIPVIVKDSIITPKKKISYASLIRTTDFNYNLEHPVDSAGIALIPGSISYTSYKGSENLARFFEKLYQLEQSKKGKVRIAYYGDSMIDGDLIVQDFRSALQTRFGGRGVGFVSIKSESARSRYSVKHYASGNWTQRNYMKGRADSLPYGVNGAIFFPADSTASVKYLASGIKNSYRLNSPRLFYGPATDNALLKVTEEKDTTFNSIALKGKNGLNTVNLSSKNLKKIELDFSGAQNTPIYGIDFSDATGVAVDGFSNRGNSGLPLSILNIGQMKKFDQELGYDLIILQFGANVLTRESKSYNWYSSRMTKVINHLKQAFPNTDILILGTADKGTKFENLVKTDTSVVKLLRAQQHYAAKTESGFMSLFHLMGGVNTMPIWTDQKLANNDFTHFSPKGSRKIGRMIYGTLMEDYSAFAKARSKQLQLQIEQHKADSLATSTLNDSLQNTPLHD</sequence>
<dbReference type="Gene3D" id="3.40.50.1110">
    <property type="entry name" value="SGNH hydrolase"/>
    <property type="match status" value="1"/>
</dbReference>
<accession>A0A2S6IR97</accession>
<dbReference type="GO" id="GO:0016788">
    <property type="term" value="F:hydrolase activity, acting on ester bonds"/>
    <property type="evidence" value="ECO:0007669"/>
    <property type="project" value="UniProtKB-ARBA"/>
</dbReference>